<dbReference type="Proteomes" id="UP000481861">
    <property type="component" value="Unassembled WGS sequence"/>
</dbReference>
<feature type="region of interest" description="Disordered" evidence="1">
    <location>
        <begin position="289"/>
        <end position="324"/>
    </location>
</feature>
<keyword evidence="3" id="KW-1185">Reference proteome</keyword>
<evidence type="ECO:0000313" key="3">
    <source>
        <dbReference type="Proteomes" id="UP000481861"/>
    </source>
</evidence>
<comment type="caution">
    <text evidence="2">The sequence shown here is derived from an EMBL/GenBank/DDBJ whole genome shotgun (WGS) entry which is preliminary data.</text>
</comment>
<proteinExistence type="predicted"/>
<feature type="region of interest" description="Disordered" evidence="1">
    <location>
        <begin position="1"/>
        <end position="21"/>
    </location>
</feature>
<reference evidence="2 3" key="1">
    <citation type="submission" date="2020-01" db="EMBL/GenBank/DDBJ databases">
        <authorList>
            <consortium name="DOE Joint Genome Institute"/>
            <person name="Haridas S."/>
            <person name="Albert R."/>
            <person name="Binder M."/>
            <person name="Bloem J."/>
            <person name="Labutti K."/>
            <person name="Salamov A."/>
            <person name="Andreopoulos B."/>
            <person name="Baker S.E."/>
            <person name="Barry K."/>
            <person name="Bills G."/>
            <person name="Bluhm B.H."/>
            <person name="Cannon C."/>
            <person name="Castanera R."/>
            <person name="Culley D.E."/>
            <person name="Daum C."/>
            <person name="Ezra D."/>
            <person name="Gonzalez J.B."/>
            <person name="Henrissat B."/>
            <person name="Kuo A."/>
            <person name="Liang C."/>
            <person name="Lipzen A."/>
            <person name="Lutzoni F."/>
            <person name="Magnuson J."/>
            <person name="Mondo S."/>
            <person name="Nolan M."/>
            <person name="Ohm R."/>
            <person name="Pangilinan J."/>
            <person name="Park H.-J.H."/>
            <person name="Ramirez L."/>
            <person name="Alfaro M."/>
            <person name="Sun H."/>
            <person name="Tritt A."/>
            <person name="Yoshinaga Y."/>
            <person name="Zwiers L.-H.L."/>
            <person name="Turgeon B.G."/>
            <person name="Goodwin S.B."/>
            <person name="Spatafora J.W."/>
            <person name="Crous P.W."/>
            <person name="Grigoriev I.V."/>
        </authorList>
    </citation>
    <scope>NUCLEOTIDE SEQUENCE [LARGE SCALE GENOMIC DNA]</scope>
    <source>
        <strain evidence="2 3">CBS 611.86</strain>
    </source>
</reference>
<dbReference type="AlphaFoldDB" id="A0A7C8M4Q6"/>
<protein>
    <submittedName>
        <fullName evidence="2">Uncharacterized protein</fullName>
    </submittedName>
</protein>
<feature type="compositionally biased region" description="Polar residues" evidence="1">
    <location>
        <begin position="292"/>
        <end position="302"/>
    </location>
</feature>
<evidence type="ECO:0000256" key="1">
    <source>
        <dbReference type="SAM" id="MobiDB-lite"/>
    </source>
</evidence>
<dbReference type="EMBL" id="JAADJZ010000022">
    <property type="protein sequence ID" value="KAF2867741.1"/>
    <property type="molecule type" value="Genomic_DNA"/>
</dbReference>
<accession>A0A7C8M4Q6</accession>
<feature type="compositionally biased region" description="Basic residues" evidence="1">
    <location>
        <begin position="305"/>
        <end position="324"/>
    </location>
</feature>
<evidence type="ECO:0000313" key="2">
    <source>
        <dbReference type="EMBL" id="KAF2867741.1"/>
    </source>
</evidence>
<gene>
    <name evidence="2" type="ORF">BDV95DRAFT_597944</name>
</gene>
<feature type="compositionally biased region" description="Low complexity" evidence="1">
    <location>
        <begin position="258"/>
        <end position="272"/>
    </location>
</feature>
<organism evidence="2 3">
    <name type="scientific">Massariosphaeria phaeospora</name>
    <dbReference type="NCBI Taxonomy" id="100035"/>
    <lineage>
        <taxon>Eukaryota</taxon>
        <taxon>Fungi</taxon>
        <taxon>Dikarya</taxon>
        <taxon>Ascomycota</taxon>
        <taxon>Pezizomycotina</taxon>
        <taxon>Dothideomycetes</taxon>
        <taxon>Pleosporomycetidae</taxon>
        <taxon>Pleosporales</taxon>
        <taxon>Pleosporales incertae sedis</taxon>
        <taxon>Massariosphaeria</taxon>
    </lineage>
</organism>
<feature type="region of interest" description="Disordered" evidence="1">
    <location>
        <begin position="250"/>
        <end position="276"/>
    </location>
</feature>
<sequence>MAVTLKRSRPPDLRSTNTYTPMGILTMHSTQTSRDSDSEHNGYKGFQSVHYKHREVVPPAWNDLGHKMKLFSIGFPKKAWPYGTAFSITYGIRELVGRSMTTRPSAFDPHALDILKRSAFVSRDTLHTAHTVLTTSPRGLPAYGIDDRPAQLPTGAMDDCSPSPPYSGLLYPTNIAHFGRWNPRKHASEHPMSAVFANHCMLKDVVRTTLTPTLDSIPNLNSCPTAPAVATTDITPGRVNTTIIQTELHDDEGSCEHLPPSSSSQLMSSPQPETNNSRLYHTIYETKEATDHLSSLRSQKASGNKARRQALKKKPPHHHHLVHR</sequence>
<name>A0A7C8M4Q6_9PLEO</name>